<evidence type="ECO:0000259" key="3">
    <source>
        <dbReference type="PROSITE" id="PS50885"/>
    </source>
</evidence>
<dbReference type="GO" id="GO:0009190">
    <property type="term" value="P:cyclic nucleotide biosynthetic process"/>
    <property type="evidence" value="ECO:0007669"/>
    <property type="project" value="InterPro"/>
</dbReference>
<reference evidence="4 5" key="1">
    <citation type="submission" date="2019-03" db="EMBL/GenBank/DDBJ databases">
        <title>Genomic Encyclopedia of Archaeal and Bacterial Type Strains, Phase II (KMG-II): from individual species to whole genera.</title>
        <authorList>
            <person name="Goeker M."/>
        </authorList>
    </citation>
    <scope>NUCLEOTIDE SEQUENCE [LARGE SCALE GENOMIC DNA]</scope>
    <source>
        <strain evidence="4 5">DSM 15388</strain>
    </source>
</reference>
<keyword evidence="5" id="KW-1185">Reference proteome</keyword>
<dbReference type="InterPro" id="IPR001054">
    <property type="entry name" value="A/G_cyclase"/>
</dbReference>
<organism evidence="4 5">
    <name type="scientific">Reinekea marinisedimentorum</name>
    <dbReference type="NCBI Taxonomy" id="230495"/>
    <lineage>
        <taxon>Bacteria</taxon>
        <taxon>Pseudomonadati</taxon>
        <taxon>Pseudomonadota</taxon>
        <taxon>Gammaproteobacteria</taxon>
        <taxon>Oceanospirillales</taxon>
        <taxon>Saccharospirillaceae</taxon>
        <taxon>Reinekea</taxon>
    </lineage>
</organism>
<dbReference type="RefSeq" id="WP_132700971.1">
    <property type="nucleotide sequence ID" value="NZ_SLZR01000005.1"/>
</dbReference>
<keyword evidence="1" id="KW-0812">Transmembrane</keyword>
<dbReference type="GO" id="GO:0035556">
    <property type="term" value="P:intracellular signal transduction"/>
    <property type="evidence" value="ECO:0007669"/>
    <property type="project" value="InterPro"/>
</dbReference>
<dbReference type="InterPro" id="IPR050697">
    <property type="entry name" value="Adenylyl/Guanylyl_Cyclase_3/4"/>
</dbReference>
<dbReference type="SMART" id="SM00044">
    <property type="entry name" value="CYCc"/>
    <property type="match status" value="1"/>
</dbReference>
<dbReference type="SUPFAM" id="SSF158472">
    <property type="entry name" value="HAMP domain-like"/>
    <property type="match status" value="1"/>
</dbReference>
<dbReference type="Pfam" id="PF09984">
    <property type="entry name" value="sCache_4"/>
    <property type="match status" value="1"/>
</dbReference>
<dbReference type="PROSITE" id="PS50885">
    <property type="entry name" value="HAMP"/>
    <property type="match status" value="1"/>
</dbReference>
<dbReference type="PANTHER" id="PTHR43081:SF1">
    <property type="entry name" value="ADENYLATE CYCLASE, TERMINAL-DIFFERENTIATION SPECIFIC"/>
    <property type="match status" value="1"/>
</dbReference>
<dbReference type="SUPFAM" id="SSF55073">
    <property type="entry name" value="Nucleotide cyclase"/>
    <property type="match status" value="1"/>
</dbReference>
<dbReference type="AlphaFoldDB" id="A0A4R3I772"/>
<dbReference type="Gene3D" id="3.30.70.1230">
    <property type="entry name" value="Nucleotide cyclase"/>
    <property type="match status" value="1"/>
</dbReference>
<gene>
    <name evidence="4" type="ORF">BCF53_10515</name>
</gene>
<feature type="transmembrane region" description="Helical" evidence="1">
    <location>
        <begin position="158"/>
        <end position="179"/>
    </location>
</feature>
<dbReference type="Gene3D" id="6.10.340.10">
    <property type="match status" value="1"/>
</dbReference>
<name>A0A4R3I772_9GAMM</name>
<dbReference type="PROSITE" id="PS50125">
    <property type="entry name" value="GUANYLATE_CYCLASE_2"/>
    <property type="match status" value="1"/>
</dbReference>
<dbReference type="InterPro" id="IPR003660">
    <property type="entry name" value="HAMP_dom"/>
</dbReference>
<dbReference type="Pfam" id="PF00672">
    <property type="entry name" value="HAMP"/>
    <property type="match status" value="1"/>
</dbReference>
<dbReference type="CDD" id="cd07302">
    <property type="entry name" value="CHD"/>
    <property type="match status" value="1"/>
</dbReference>
<dbReference type="InterPro" id="IPR019247">
    <property type="entry name" value="Histidine_kinase_BarA_N"/>
</dbReference>
<dbReference type="OrthoDB" id="9806704at2"/>
<evidence type="ECO:0000313" key="5">
    <source>
        <dbReference type="Proteomes" id="UP000295793"/>
    </source>
</evidence>
<protein>
    <submittedName>
        <fullName evidence="4">Adenylate cyclase</fullName>
    </submittedName>
</protein>
<dbReference type="GO" id="GO:0004016">
    <property type="term" value="F:adenylate cyclase activity"/>
    <property type="evidence" value="ECO:0007669"/>
    <property type="project" value="UniProtKB-ARBA"/>
</dbReference>
<keyword evidence="1" id="KW-1133">Transmembrane helix</keyword>
<accession>A0A4R3I772</accession>
<comment type="caution">
    <text evidence="4">The sequence shown here is derived from an EMBL/GenBank/DDBJ whole genome shotgun (WGS) entry which is preliminary data.</text>
</comment>
<dbReference type="InterPro" id="IPR029787">
    <property type="entry name" value="Nucleotide_cyclase"/>
</dbReference>
<feature type="domain" description="HAMP" evidence="3">
    <location>
        <begin position="183"/>
        <end position="235"/>
    </location>
</feature>
<dbReference type="Proteomes" id="UP000295793">
    <property type="component" value="Unassembled WGS sequence"/>
</dbReference>
<feature type="transmembrane region" description="Helical" evidence="1">
    <location>
        <begin position="12"/>
        <end position="32"/>
    </location>
</feature>
<evidence type="ECO:0000259" key="2">
    <source>
        <dbReference type="PROSITE" id="PS50125"/>
    </source>
</evidence>
<dbReference type="PANTHER" id="PTHR43081">
    <property type="entry name" value="ADENYLATE CYCLASE, TERMINAL-DIFFERENTIATION SPECIFIC-RELATED"/>
    <property type="match status" value="1"/>
</dbReference>
<dbReference type="EMBL" id="SLZR01000005">
    <property type="protein sequence ID" value="TCS41590.1"/>
    <property type="molecule type" value="Genomic_DNA"/>
</dbReference>
<dbReference type="CDD" id="cd06225">
    <property type="entry name" value="HAMP"/>
    <property type="match status" value="1"/>
</dbReference>
<dbReference type="GO" id="GO:0016020">
    <property type="term" value="C:membrane"/>
    <property type="evidence" value="ECO:0007669"/>
    <property type="project" value="InterPro"/>
</dbReference>
<evidence type="ECO:0000256" key="1">
    <source>
        <dbReference type="SAM" id="Phobius"/>
    </source>
</evidence>
<dbReference type="SMART" id="SM00304">
    <property type="entry name" value="HAMP"/>
    <property type="match status" value="1"/>
</dbReference>
<proteinExistence type="predicted"/>
<evidence type="ECO:0000313" key="4">
    <source>
        <dbReference type="EMBL" id="TCS41590.1"/>
    </source>
</evidence>
<feature type="domain" description="Guanylate cyclase" evidence="2">
    <location>
        <begin position="270"/>
        <end position="402"/>
    </location>
</feature>
<dbReference type="Pfam" id="PF00211">
    <property type="entry name" value="Guanylate_cyc"/>
    <property type="match status" value="1"/>
</dbReference>
<keyword evidence="1" id="KW-0472">Membrane</keyword>
<sequence length="454" mass="49686">MTLQNLNYAHRLALTMTALILLAAVTIGYPLIYSQFSIMEEQFNYNGETLASQVAANSVSMVFSEDQQSLNNLVQSVATQKNVISVIIIDRDYDLTAASGPQPDMAILHNEANFYSATSFTGSDNQVWFSAPILFKEVSGGVAWIGLDKSPLIKNQTIVVSSALTLVALLVCAIIWLGIRLSQRLSKPINDLITAAKAIGSGNYSYRIDDNNAGEFADLEEAFNKMAQGLEQKLTVEKNFSRFVSGPVASHYMTRDDSEITLKGERVEASILFVDLVNYTAFSNKHTSEVVADVLNFYFSEFSDACHRFQGNVDKYIGDCAMLVFGCPAADAKHRQHALQCAIFIRDRIQLLNEGRKAAGLPWMDIRIGLAGGTVLAGLLGSAERLNYSVVGEAANLAARLCAKAPQGGILTDRAFLNLLGDKTRISTHETQRIQVKGFSEEIETLVIDELITT</sequence>